<dbReference type="GO" id="GO:0015095">
    <property type="term" value="F:magnesium ion transmembrane transporter activity"/>
    <property type="evidence" value="ECO:0007669"/>
    <property type="project" value="TreeGrafter"/>
</dbReference>
<gene>
    <name evidence="13" type="ORF">J0X15_09565</name>
</gene>
<feature type="transmembrane region" description="Helical" evidence="12">
    <location>
        <begin position="267"/>
        <end position="287"/>
    </location>
</feature>
<dbReference type="Gene3D" id="1.20.58.340">
    <property type="entry name" value="Magnesium transport protein CorA, transmembrane region"/>
    <property type="match status" value="2"/>
</dbReference>
<comment type="similarity">
    <text evidence="2">Belongs to the CorA metal ion transporter (MIT) (TC 1.A.35) family.</text>
</comment>
<evidence type="ECO:0000313" key="13">
    <source>
        <dbReference type="EMBL" id="MBO0345466.1"/>
    </source>
</evidence>
<evidence type="ECO:0000256" key="1">
    <source>
        <dbReference type="ARBA" id="ARBA00004651"/>
    </source>
</evidence>
<keyword evidence="8" id="KW-0406">Ion transport</keyword>
<proteinExistence type="inferred from homology"/>
<dbReference type="Pfam" id="PF01544">
    <property type="entry name" value="CorA"/>
    <property type="match status" value="1"/>
</dbReference>
<dbReference type="InterPro" id="IPR002523">
    <property type="entry name" value="MgTranspt_CorA/ZnTranspt_ZntB"/>
</dbReference>
<dbReference type="RefSeq" id="WP_206940053.1">
    <property type="nucleotide sequence ID" value="NZ_JAFLNF010000003.1"/>
</dbReference>
<evidence type="ECO:0000256" key="6">
    <source>
        <dbReference type="ARBA" id="ARBA00022842"/>
    </source>
</evidence>
<keyword evidence="7 12" id="KW-1133">Transmembrane helix</keyword>
<protein>
    <submittedName>
        <fullName evidence="13">Magnesium transporter</fullName>
    </submittedName>
</protein>
<feature type="transmembrane region" description="Helical" evidence="12">
    <location>
        <begin position="299"/>
        <end position="318"/>
    </location>
</feature>
<evidence type="ECO:0000256" key="12">
    <source>
        <dbReference type="SAM" id="Phobius"/>
    </source>
</evidence>
<evidence type="ECO:0000256" key="2">
    <source>
        <dbReference type="ARBA" id="ARBA00009765"/>
    </source>
</evidence>
<dbReference type="SUPFAM" id="SSF143865">
    <property type="entry name" value="CorA soluble domain-like"/>
    <property type="match status" value="1"/>
</dbReference>
<comment type="catalytic activity">
    <reaction evidence="10">
        <text>Mg(2+)(in) = Mg(2+)(out)</text>
        <dbReference type="Rhea" id="RHEA:29827"/>
        <dbReference type="ChEBI" id="CHEBI:18420"/>
    </reaction>
</comment>
<evidence type="ECO:0000256" key="11">
    <source>
        <dbReference type="ARBA" id="ARBA00045497"/>
    </source>
</evidence>
<evidence type="ECO:0000256" key="7">
    <source>
        <dbReference type="ARBA" id="ARBA00022989"/>
    </source>
</evidence>
<evidence type="ECO:0000256" key="3">
    <source>
        <dbReference type="ARBA" id="ARBA00022448"/>
    </source>
</evidence>
<keyword evidence="14" id="KW-1185">Reference proteome</keyword>
<sequence>MIFAYVPTVQGLEKIQVETGTAIPPTSVWIDLLRPNRDEQLAAERLMGAEIPTRGEMGSIEASARFYEEPGALVMTTLFPIAAQTPDPEVSSVTFVISSKRLVTVRYGEPTSLSQFSRKATSTRDIAHTGPGVFVALLEIVVDRCADVMEEASANVDQMSLRVFESGISARKSALYQQAIKEQGRIGLQVSKMHDVCTGLSRMSLFLDVHSEKVSLQDKQRKLLKSFGRDVHSIKEHGDALDSRLSFLLDATIGLVNLEQNQTAKTYSVLGLIFLPPTLVASIYGMNFQSMPELSWQHGFEYALAMMGGLVLLTYLVLRLRRLL</sequence>
<evidence type="ECO:0000256" key="4">
    <source>
        <dbReference type="ARBA" id="ARBA00022475"/>
    </source>
</evidence>
<name>A0A939EPA0_9HYPH</name>
<evidence type="ECO:0000256" key="5">
    <source>
        <dbReference type="ARBA" id="ARBA00022692"/>
    </source>
</evidence>
<dbReference type="SUPFAM" id="SSF144083">
    <property type="entry name" value="Magnesium transport protein CorA, transmembrane region"/>
    <property type="match status" value="1"/>
</dbReference>
<dbReference type="Proteomes" id="UP000664779">
    <property type="component" value="Unassembled WGS sequence"/>
</dbReference>
<dbReference type="AlphaFoldDB" id="A0A939EPA0"/>
<evidence type="ECO:0000313" key="14">
    <source>
        <dbReference type="Proteomes" id="UP000664779"/>
    </source>
</evidence>
<comment type="subcellular location">
    <subcellularLocation>
        <location evidence="1">Cell membrane</location>
        <topology evidence="1">Multi-pass membrane protein</topology>
    </subcellularLocation>
</comment>
<dbReference type="InterPro" id="IPR045863">
    <property type="entry name" value="CorA_TM1_TM2"/>
</dbReference>
<keyword evidence="4" id="KW-1003">Cell membrane</keyword>
<keyword evidence="9 12" id="KW-0472">Membrane</keyword>
<dbReference type="GO" id="GO:0015087">
    <property type="term" value="F:cobalt ion transmembrane transporter activity"/>
    <property type="evidence" value="ECO:0007669"/>
    <property type="project" value="TreeGrafter"/>
</dbReference>
<comment type="function">
    <text evidence="11">Mediates influx of magnesium ions. Alternates between open and closed states. Activated by low cytoplasmic Mg(2+) levels. Inactive when cytoplasmic Mg(2+) levels are high.</text>
</comment>
<dbReference type="GO" id="GO:0005886">
    <property type="term" value="C:plasma membrane"/>
    <property type="evidence" value="ECO:0007669"/>
    <property type="project" value="UniProtKB-SubCell"/>
</dbReference>
<dbReference type="PANTHER" id="PTHR46494">
    <property type="entry name" value="CORA FAMILY METAL ION TRANSPORTER (EUROFUNG)"/>
    <property type="match status" value="1"/>
</dbReference>
<keyword evidence="3" id="KW-0813">Transport</keyword>
<evidence type="ECO:0000256" key="9">
    <source>
        <dbReference type="ARBA" id="ARBA00023136"/>
    </source>
</evidence>
<dbReference type="InterPro" id="IPR045861">
    <property type="entry name" value="CorA_cytoplasmic_dom"/>
</dbReference>
<keyword evidence="6" id="KW-0460">Magnesium</keyword>
<dbReference type="FunFam" id="1.20.58.340:FF:000004">
    <property type="entry name" value="Magnesium transport protein CorA"/>
    <property type="match status" value="1"/>
</dbReference>
<comment type="caution">
    <text evidence="13">The sequence shown here is derived from an EMBL/GenBank/DDBJ whole genome shotgun (WGS) entry which is preliminary data.</text>
</comment>
<dbReference type="EMBL" id="JAFLNF010000003">
    <property type="protein sequence ID" value="MBO0345466.1"/>
    <property type="molecule type" value="Genomic_DNA"/>
</dbReference>
<dbReference type="PANTHER" id="PTHR46494:SF1">
    <property type="entry name" value="CORA FAMILY METAL ION TRANSPORTER (EUROFUNG)"/>
    <property type="match status" value="1"/>
</dbReference>
<evidence type="ECO:0000256" key="8">
    <source>
        <dbReference type="ARBA" id="ARBA00023065"/>
    </source>
</evidence>
<evidence type="ECO:0000256" key="10">
    <source>
        <dbReference type="ARBA" id="ARBA00034269"/>
    </source>
</evidence>
<accession>A0A939EPA0</accession>
<organism evidence="13 14">
    <name type="scientific">Roseibium limicola</name>
    <dbReference type="NCBI Taxonomy" id="2816037"/>
    <lineage>
        <taxon>Bacteria</taxon>
        <taxon>Pseudomonadati</taxon>
        <taxon>Pseudomonadota</taxon>
        <taxon>Alphaproteobacteria</taxon>
        <taxon>Hyphomicrobiales</taxon>
        <taxon>Stappiaceae</taxon>
        <taxon>Roseibium</taxon>
    </lineage>
</organism>
<dbReference type="GO" id="GO:0000287">
    <property type="term" value="F:magnesium ion binding"/>
    <property type="evidence" value="ECO:0007669"/>
    <property type="project" value="TreeGrafter"/>
</dbReference>
<dbReference type="GO" id="GO:0050897">
    <property type="term" value="F:cobalt ion binding"/>
    <property type="evidence" value="ECO:0007669"/>
    <property type="project" value="TreeGrafter"/>
</dbReference>
<reference evidence="13" key="1">
    <citation type="submission" date="2021-03" db="EMBL/GenBank/DDBJ databases">
        <title>Roseibium sp. CAU 1637 isolated from Incheon.</title>
        <authorList>
            <person name="Kim W."/>
        </authorList>
    </citation>
    <scope>NUCLEOTIDE SEQUENCE</scope>
    <source>
        <strain evidence="13">CAU 1637</strain>
    </source>
</reference>
<keyword evidence="5 12" id="KW-0812">Transmembrane</keyword>